<feature type="compositionally biased region" description="Basic residues" evidence="1">
    <location>
        <begin position="169"/>
        <end position="194"/>
    </location>
</feature>
<feature type="region of interest" description="Disordered" evidence="1">
    <location>
        <begin position="16"/>
        <end position="50"/>
    </location>
</feature>
<feature type="compositionally biased region" description="Basic and acidic residues" evidence="1">
    <location>
        <begin position="127"/>
        <end position="168"/>
    </location>
</feature>
<reference evidence="2 3" key="1">
    <citation type="submission" date="2024-01" db="EMBL/GenBank/DDBJ databases">
        <title>The genomes of 5 underutilized Papilionoideae crops provide insights into root nodulation and disease resistanc.</title>
        <authorList>
            <person name="Jiang F."/>
        </authorList>
    </citation>
    <scope>NUCLEOTIDE SEQUENCE [LARGE SCALE GENOMIC DNA]</scope>
    <source>
        <strain evidence="2">LVBAO_FW01</strain>
        <tissue evidence="2">Leaves</tissue>
    </source>
</reference>
<dbReference type="EMBL" id="JAYMYQ010000001">
    <property type="protein sequence ID" value="KAK7360818.1"/>
    <property type="molecule type" value="Genomic_DNA"/>
</dbReference>
<feature type="region of interest" description="Disordered" evidence="1">
    <location>
        <begin position="121"/>
        <end position="221"/>
    </location>
</feature>
<dbReference type="Proteomes" id="UP001367508">
    <property type="component" value="Unassembled WGS sequence"/>
</dbReference>
<evidence type="ECO:0000256" key="1">
    <source>
        <dbReference type="SAM" id="MobiDB-lite"/>
    </source>
</evidence>
<sequence>MNEEVEAATKNIKKIIQKMESEESPRTTPEGLDSAFDNPAWQGGTKPDSRFGLCSGKPRWVNESGIRRSWLRGGYMAERLENGREIKRGGRGAFPCFTPNHVPRASPFAVRALHSCSTIAGEDEQQGELRRGSVEPIHASERPQTKGAAAEKGDDGRLAADEVGECRRTTRGGCRKHGVKPLLIRRRPVRRAAHRRSEEDGEPNSWRYRGPAMYQGRTGPI</sequence>
<dbReference type="AlphaFoldDB" id="A0AAN9N060"/>
<organism evidence="2 3">
    <name type="scientific">Canavalia gladiata</name>
    <name type="common">Sword bean</name>
    <name type="synonym">Dolichos gladiatus</name>
    <dbReference type="NCBI Taxonomy" id="3824"/>
    <lineage>
        <taxon>Eukaryota</taxon>
        <taxon>Viridiplantae</taxon>
        <taxon>Streptophyta</taxon>
        <taxon>Embryophyta</taxon>
        <taxon>Tracheophyta</taxon>
        <taxon>Spermatophyta</taxon>
        <taxon>Magnoliopsida</taxon>
        <taxon>eudicotyledons</taxon>
        <taxon>Gunneridae</taxon>
        <taxon>Pentapetalae</taxon>
        <taxon>rosids</taxon>
        <taxon>fabids</taxon>
        <taxon>Fabales</taxon>
        <taxon>Fabaceae</taxon>
        <taxon>Papilionoideae</taxon>
        <taxon>50 kb inversion clade</taxon>
        <taxon>NPAAA clade</taxon>
        <taxon>indigoferoid/millettioid clade</taxon>
        <taxon>Phaseoleae</taxon>
        <taxon>Canavalia</taxon>
    </lineage>
</organism>
<name>A0AAN9N060_CANGL</name>
<proteinExistence type="predicted"/>
<keyword evidence="3" id="KW-1185">Reference proteome</keyword>
<comment type="caution">
    <text evidence="2">The sequence shown here is derived from an EMBL/GenBank/DDBJ whole genome shotgun (WGS) entry which is preliminary data.</text>
</comment>
<gene>
    <name evidence="2" type="ORF">VNO77_02833</name>
</gene>
<protein>
    <submittedName>
        <fullName evidence="2">Uncharacterized protein</fullName>
    </submittedName>
</protein>
<evidence type="ECO:0000313" key="2">
    <source>
        <dbReference type="EMBL" id="KAK7360818.1"/>
    </source>
</evidence>
<accession>A0AAN9N060</accession>
<evidence type="ECO:0000313" key="3">
    <source>
        <dbReference type="Proteomes" id="UP001367508"/>
    </source>
</evidence>